<keyword evidence="3" id="KW-1185">Reference proteome</keyword>
<dbReference type="EMBL" id="CP021748">
    <property type="protein sequence ID" value="ARX85023.1"/>
    <property type="molecule type" value="Genomic_DNA"/>
</dbReference>
<gene>
    <name evidence="2" type="ORF">SMD44_04481</name>
</gene>
<accession>A0A1Z1WEY3</accession>
<organism evidence="2 3">
    <name type="scientific">Streptomyces alboflavus</name>
    <dbReference type="NCBI Taxonomy" id="67267"/>
    <lineage>
        <taxon>Bacteria</taxon>
        <taxon>Bacillati</taxon>
        <taxon>Actinomycetota</taxon>
        <taxon>Actinomycetes</taxon>
        <taxon>Kitasatosporales</taxon>
        <taxon>Streptomycetaceae</taxon>
        <taxon>Streptomyces</taxon>
    </lineage>
</organism>
<name>A0A1Z1WEY3_9ACTN</name>
<proteinExistence type="predicted"/>
<sequence>MVQVARQGVDRARVPSISQSRPMTWDTMSRTDQAGQGVG</sequence>
<reference evidence="2 3" key="1">
    <citation type="submission" date="2017-05" db="EMBL/GenBank/DDBJ databases">
        <title>Streptomyces alboflavus Genome sequencing and assembly.</title>
        <authorList>
            <person name="Wang Y."/>
            <person name="Du B."/>
            <person name="Ding Y."/>
            <person name="Liu H."/>
            <person name="Hou Q."/>
            <person name="Liu K."/>
            <person name="Wang C."/>
            <person name="Yao L."/>
        </authorList>
    </citation>
    <scope>NUCLEOTIDE SEQUENCE [LARGE SCALE GENOMIC DNA]</scope>
    <source>
        <strain evidence="2 3">MDJK44</strain>
    </source>
</reference>
<evidence type="ECO:0000313" key="3">
    <source>
        <dbReference type="Proteomes" id="UP000195880"/>
    </source>
</evidence>
<dbReference type="KEGG" id="salf:SMD44_04481"/>
<dbReference type="AlphaFoldDB" id="A0A1Z1WEY3"/>
<feature type="compositionally biased region" description="Polar residues" evidence="1">
    <location>
        <begin position="16"/>
        <end position="39"/>
    </location>
</feature>
<feature type="region of interest" description="Disordered" evidence="1">
    <location>
        <begin position="1"/>
        <end position="39"/>
    </location>
</feature>
<dbReference type="Proteomes" id="UP000195880">
    <property type="component" value="Chromosome"/>
</dbReference>
<evidence type="ECO:0000256" key="1">
    <source>
        <dbReference type="SAM" id="MobiDB-lite"/>
    </source>
</evidence>
<protein>
    <submittedName>
        <fullName evidence="2">Uncharacterized protein</fullName>
    </submittedName>
</protein>
<evidence type="ECO:0000313" key="2">
    <source>
        <dbReference type="EMBL" id="ARX85023.1"/>
    </source>
</evidence>